<dbReference type="GO" id="GO:0047522">
    <property type="term" value="F:15-oxoprostaglandin 13-reductase [NAD(P)+] activity"/>
    <property type="evidence" value="ECO:0007669"/>
    <property type="project" value="TreeGrafter"/>
</dbReference>
<dbReference type="InterPro" id="IPR036291">
    <property type="entry name" value="NAD(P)-bd_dom_sf"/>
</dbReference>
<reference evidence="1" key="1">
    <citation type="submission" date="2021-02" db="EMBL/GenBank/DDBJ databases">
        <authorList>
            <person name="Steward A R."/>
        </authorList>
    </citation>
    <scope>NUCLEOTIDE SEQUENCE</scope>
</reference>
<dbReference type="AlphaFoldDB" id="A0A821QCN7"/>
<protein>
    <recommendedName>
        <fullName evidence="3">15-oxoprostaglandin 13-reductase</fullName>
    </recommendedName>
</protein>
<accession>A0A821QCN7</accession>
<gene>
    <name evidence="1" type="ORF">PMACD_LOCUS4793</name>
</gene>
<evidence type="ECO:0008006" key="3">
    <source>
        <dbReference type="Google" id="ProtNLM"/>
    </source>
</evidence>
<name>A0A821QCN7_9NEOP</name>
<dbReference type="EMBL" id="CAJOBZ010000008">
    <property type="protein sequence ID" value="CAF4823959.1"/>
    <property type="molecule type" value="Genomic_DNA"/>
</dbReference>
<evidence type="ECO:0000313" key="2">
    <source>
        <dbReference type="Proteomes" id="UP000663880"/>
    </source>
</evidence>
<keyword evidence="2" id="KW-1185">Reference proteome</keyword>
<dbReference type="PANTHER" id="PTHR43205:SF7">
    <property type="entry name" value="PROSTAGLANDIN REDUCTASE 1"/>
    <property type="match status" value="1"/>
</dbReference>
<comment type="caution">
    <text evidence="1">The sequence shown here is derived from an EMBL/GenBank/DDBJ whole genome shotgun (WGS) entry which is preliminary data.</text>
</comment>
<dbReference type="OrthoDB" id="809632at2759"/>
<dbReference type="Proteomes" id="UP000663880">
    <property type="component" value="Unassembled WGS sequence"/>
</dbReference>
<dbReference type="Gene3D" id="3.40.50.720">
    <property type="entry name" value="NAD(P)-binding Rossmann-like Domain"/>
    <property type="match status" value="1"/>
</dbReference>
<dbReference type="SUPFAM" id="SSF50129">
    <property type="entry name" value="GroES-like"/>
    <property type="match status" value="1"/>
</dbReference>
<dbReference type="InterPro" id="IPR045010">
    <property type="entry name" value="MDR_fam"/>
</dbReference>
<evidence type="ECO:0000313" key="1">
    <source>
        <dbReference type="EMBL" id="CAF4823959.1"/>
    </source>
</evidence>
<proteinExistence type="predicted"/>
<dbReference type="GO" id="GO:0006693">
    <property type="term" value="P:prostaglandin metabolic process"/>
    <property type="evidence" value="ECO:0007669"/>
    <property type="project" value="TreeGrafter"/>
</dbReference>
<sequence>MVKARKYVVKNIFKAFQNATTTNPYLQVHNPFHQVPYDQFSFQVGTVLESKNPKFPADTKVVYHKGWCDYGIIDKFDDPFERVYKLPDLRGLPEELAVGTMGMTGVTAYCGFLEICVPIPGETVVVTGAAGAVGSIVGQIAKIKGCKVIGFAGSDEKV</sequence>
<organism evidence="1 2">
    <name type="scientific">Pieris macdunnoughi</name>
    <dbReference type="NCBI Taxonomy" id="345717"/>
    <lineage>
        <taxon>Eukaryota</taxon>
        <taxon>Metazoa</taxon>
        <taxon>Ecdysozoa</taxon>
        <taxon>Arthropoda</taxon>
        <taxon>Hexapoda</taxon>
        <taxon>Insecta</taxon>
        <taxon>Pterygota</taxon>
        <taxon>Neoptera</taxon>
        <taxon>Endopterygota</taxon>
        <taxon>Lepidoptera</taxon>
        <taxon>Glossata</taxon>
        <taxon>Ditrysia</taxon>
        <taxon>Papilionoidea</taxon>
        <taxon>Pieridae</taxon>
        <taxon>Pierinae</taxon>
        <taxon>Pieris</taxon>
    </lineage>
</organism>
<dbReference type="InterPro" id="IPR011032">
    <property type="entry name" value="GroES-like_sf"/>
</dbReference>
<dbReference type="SUPFAM" id="SSF51735">
    <property type="entry name" value="NAD(P)-binding Rossmann-fold domains"/>
    <property type="match status" value="1"/>
</dbReference>
<dbReference type="Gene3D" id="3.90.180.10">
    <property type="entry name" value="Medium-chain alcohol dehydrogenases, catalytic domain"/>
    <property type="match status" value="1"/>
</dbReference>
<dbReference type="PANTHER" id="PTHR43205">
    <property type="entry name" value="PROSTAGLANDIN REDUCTASE"/>
    <property type="match status" value="1"/>
</dbReference>